<dbReference type="Gene3D" id="3.40.50.1240">
    <property type="entry name" value="Phosphoglycerate mutase-like"/>
    <property type="match status" value="1"/>
</dbReference>
<dbReference type="Pfam" id="PF00300">
    <property type="entry name" value="His_Phos_1"/>
    <property type="match status" value="1"/>
</dbReference>
<comment type="caution">
    <text evidence="1">The sequence shown here is derived from an EMBL/GenBank/DDBJ whole genome shotgun (WGS) entry which is preliminary data.</text>
</comment>
<dbReference type="PANTHER" id="PTHR16469">
    <property type="entry name" value="UBIQUITIN-ASSOCIATED AND SH3 DOMAIN-CONTAINING BA-RELATED"/>
    <property type="match status" value="1"/>
</dbReference>
<sequence>MIETIYIARHGFRMNWVNTVWKSETGLPRDPPLAAYGETQAQELADYFLSLPEDQRPTAIFSSPYYRCLQTSKPVSKALGVPIYVEHGLSEWYSPVAPNSGLHPRPGSAASLRTYFDSIDPAAWSSVWYPPRTGEDVSQMHARARDFLDVFVPEAERVCPPTTSRILLVSHAATTIALTRALVGEPGLPLRVGCCSLTEVVRKRDVIPILGGWDAVKLADGAHMKEGASREWGFEDIEISNGEVGLPFLFCLNWGCVTENVAGSGRSWSARDTARAERACRLPGHPHEQFIDK</sequence>
<dbReference type="AlphaFoldDB" id="A0AAD6X7B7"/>
<proteinExistence type="predicted"/>
<protein>
    <submittedName>
        <fullName evidence="1">Histidine phosphatase superfamily</fullName>
    </submittedName>
</protein>
<dbReference type="Proteomes" id="UP001218188">
    <property type="component" value="Unassembled WGS sequence"/>
</dbReference>
<organism evidence="1 2">
    <name type="scientific">Mycena alexandri</name>
    <dbReference type="NCBI Taxonomy" id="1745969"/>
    <lineage>
        <taxon>Eukaryota</taxon>
        <taxon>Fungi</taxon>
        <taxon>Dikarya</taxon>
        <taxon>Basidiomycota</taxon>
        <taxon>Agaricomycotina</taxon>
        <taxon>Agaricomycetes</taxon>
        <taxon>Agaricomycetidae</taxon>
        <taxon>Agaricales</taxon>
        <taxon>Marasmiineae</taxon>
        <taxon>Mycenaceae</taxon>
        <taxon>Mycena</taxon>
    </lineage>
</organism>
<accession>A0AAD6X7B7</accession>
<evidence type="ECO:0000313" key="1">
    <source>
        <dbReference type="EMBL" id="KAJ7038150.1"/>
    </source>
</evidence>
<reference evidence="1" key="1">
    <citation type="submission" date="2023-03" db="EMBL/GenBank/DDBJ databases">
        <title>Massive genome expansion in bonnet fungi (Mycena s.s.) driven by repeated elements and novel gene families across ecological guilds.</title>
        <authorList>
            <consortium name="Lawrence Berkeley National Laboratory"/>
            <person name="Harder C.B."/>
            <person name="Miyauchi S."/>
            <person name="Viragh M."/>
            <person name="Kuo A."/>
            <person name="Thoen E."/>
            <person name="Andreopoulos B."/>
            <person name="Lu D."/>
            <person name="Skrede I."/>
            <person name="Drula E."/>
            <person name="Henrissat B."/>
            <person name="Morin E."/>
            <person name="Kohler A."/>
            <person name="Barry K."/>
            <person name="LaButti K."/>
            <person name="Morin E."/>
            <person name="Salamov A."/>
            <person name="Lipzen A."/>
            <person name="Mereny Z."/>
            <person name="Hegedus B."/>
            <person name="Baldrian P."/>
            <person name="Stursova M."/>
            <person name="Weitz H."/>
            <person name="Taylor A."/>
            <person name="Grigoriev I.V."/>
            <person name="Nagy L.G."/>
            <person name="Martin F."/>
            <person name="Kauserud H."/>
        </authorList>
    </citation>
    <scope>NUCLEOTIDE SEQUENCE</scope>
    <source>
        <strain evidence="1">CBHHK200</strain>
    </source>
</reference>
<dbReference type="InterPro" id="IPR051710">
    <property type="entry name" value="Phosphatase_SH3-domain"/>
</dbReference>
<dbReference type="PANTHER" id="PTHR16469:SF51">
    <property type="entry name" value="TRANSCRIPTION FACTOR TAU 55 KDA SUBUNIT"/>
    <property type="match status" value="1"/>
</dbReference>
<dbReference type="EMBL" id="JARJCM010000033">
    <property type="protein sequence ID" value="KAJ7038150.1"/>
    <property type="molecule type" value="Genomic_DNA"/>
</dbReference>
<dbReference type="InterPro" id="IPR029033">
    <property type="entry name" value="His_PPase_superfam"/>
</dbReference>
<dbReference type="SUPFAM" id="SSF53254">
    <property type="entry name" value="Phosphoglycerate mutase-like"/>
    <property type="match status" value="1"/>
</dbReference>
<gene>
    <name evidence="1" type="ORF">C8F04DRAFT_1089721</name>
</gene>
<name>A0AAD6X7B7_9AGAR</name>
<evidence type="ECO:0000313" key="2">
    <source>
        <dbReference type="Proteomes" id="UP001218188"/>
    </source>
</evidence>
<dbReference type="CDD" id="cd07067">
    <property type="entry name" value="HP_PGM_like"/>
    <property type="match status" value="1"/>
</dbReference>
<dbReference type="SMART" id="SM00855">
    <property type="entry name" value="PGAM"/>
    <property type="match status" value="1"/>
</dbReference>
<dbReference type="InterPro" id="IPR013078">
    <property type="entry name" value="His_Pase_superF_clade-1"/>
</dbReference>
<keyword evidence="2" id="KW-1185">Reference proteome</keyword>